<feature type="compositionally biased region" description="Low complexity" evidence="1">
    <location>
        <begin position="43"/>
        <end position="58"/>
    </location>
</feature>
<keyword evidence="2" id="KW-0812">Transmembrane</keyword>
<dbReference type="AlphaFoldDB" id="A0A453A420"/>
<keyword evidence="2" id="KW-1133">Transmembrane helix</keyword>
<dbReference type="Proteomes" id="UP000015105">
    <property type="component" value="Chromosome 1D"/>
</dbReference>
<proteinExistence type="predicted"/>
<accession>A0A453A420</accession>
<dbReference type="EnsemblPlants" id="AET1Gv21031600.1">
    <property type="protein sequence ID" value="AET1Gv21031600.1"/>
    <property type="gene ID" value="AET1Gv21031600"/>
</dbReference>
<organism evidence="3 4">
    <name type="scientific">Aegilops tauschii subsp. strangulata</name>
    <name type="common">Goatgrass</name>
    <dbReference type="NCBI Taxonomy" id="200361"/>
    <lineage>
        <taxon>Eukaryota</taxon>
        <taxon>Viridiplantae</taxon>
        <taxon>Streptophyta</taxon>
        <taxon>Embryophyta</taxon>
        <taxon>Tracheophyta</taxon>
        <taxon>Spermatophyta</taxon>
        <taxon>Magnoliopsida</taxon>
        <taxon>Liliopsida</taxon>
        <taxon>Poales</taxon>
        <taxon>Poaceae</taxon>
        <taxon>BOP clade</taxon>
        <taxon>Pooideae</taxon>
        <taxon>Triticodae</taxon>
        <taxon>Triticeae</taxon>
        <taxon>Triticinae</taxon>
        <taxon>Aegilops</taxon>
    </lineage>
</organism>
<evidence type="ECO:0000256" key="2">
    <source>
        <dbReference type="SAM" id="Phobius"/>
    </source>
</evidence>
<evidence type="ECO:0000313" key="3">
    <source>
        <dbReference type="EnsemblPlants" id="AET1Gv21031600.1"/>
    </source>
</evidence>
<evidence type="ECO:0000256" key="1">
    <source>
        <dbReference type="SAM" id="MobiDB-lite"/>
    </source>
</evidence>
<dbReference type="Gramene" id="AET1Gv21031600.1">
    <property type="protein sequence ID" value="AET1Gv21031600.1"/>
    <property type="gene ID" value="AET1Gv21031600"/>
</dbReference>
<evidence type="ECO:0000313" key="4">
    <source>
        <dbReference type="Proteomes" id="UP000015105"/>
    </source>
</evidence>
<feature type="transmembrane region" description="Helical" evidence="2">
    <location>
        <begin position="95"/>
        <end position="113"/>
    </location>
</feature>
<feature type="compositionally biased region" description="Low complexity" evidence="1">
    <location>
        <begin position="1"/>
        <end position="11"/>
    </location>
</feature>
<feature type="compositionally biased region" description="Basic and acidic residues" evidence="1">
    <location>
        <begin position="18"/>
        <end position="29"/>
    </location>
</feature>
<keyword evidence="2" id="KW-0472">Membrane</keyword>
<reference evidence="3" key="4">
    <citation type="submission" date="2019-03" db="UniProtKB">
        <authorList>
            <consortium name="EnsemblPlants"/>
        </authorList>
    </citation>
    <scope>IDENTIFICATION</scope>
</reference>
<name>A0A453A420_AEGTS</name>
<keyword evidence="4" id="KW-1185">Reference proteome</keyword>
<reference evidence="4" key="1">
    <citation type="journal article" date="2014" name="Science">
        <title>Ancient hybridizations among the ancestral genomes of bread wheat.</title>
        <authorList>
            <consortium name="International Wheat Genome Sequencing Consortium,"/>
            <person name="Marcussen T."/>
            <person name="Sandve S.R."/>
            <person name="Heier L."/>
            <person name="Spannagl M."/>
            <person name="Pfeifer M."/>
            <person name="Jakobsen K.S."/>
            <person name="Wulff B.B."/>
            <person name="Steuernagel B."/>
            <person name="Mayer K.F."/>
            <person name="Olsen O.A."/>
        </authorList>
    </citation>
    <scope>NUCLEOTIDE SEQUENCE [LARGE SCALE GENOMIC DNA]</scope>
    <source>
        <strain evidence="4">cv. AL8/78</strain>
    </source>
</reference>
<protein>
    <submittedName>
        <fullName evidence="3">Uncharacterized protein</fullName>
    </submittedName>
</protein>
<reference evidence="4" key="2">
    <citation type="journal article" date="2017" name="Nat. Plants">
        <title>The Aegilops tauschii genome reveals multiple impacts of transposons.</title>
        <authorList>
            <person name="Zhao G."/>
            <person name="Zou C."/>
            <person name="Li K."/>
            <person name="Wang K."/>
            <person name="Li T."/>
            <person name="Gao L."/>
            <person name="Zhang X."/>
            <person name="Wang H."/>
            <person name="Yang Z."/>
            <person name="Liu X."/>
            <person name="Jiang W."/>
            <person name="Mao L."/>
            <person name="Kong X."/>
            <person name="Jiao Y."/>
            <person name="Jia J."/>
        </authorList>
    </citation>
    <scope>NUCLEOTIDE SEQUENCE [LARGE SCALE GENOMIC DNA]</scope>
    <source>
        <strain evidence="4">cv. AL8/78</strain>
    </source>
</reference>
<reference evidence="3" key="5">
    <citation type="journal article" date="2021" name="G3 (Bethesda)">
        <title>Aegilops tauschii genome assembly Aet v5.0 features greater sequence contiguity and improved annotation.</title>
        <authorList>
            <person name="Wang L."/>
            <person name="Zhu T."/>
            <person name="Rodriguez J.C."/>
            <person name="Deal K.R."/>
            <person name="Dubcovsky J."/>
            <person name="McGuire P.E."/>
            <person name="Lux T."/>
            <person name="Spannagl M."/>
            <person name="Mayer K.F.X."/>
            <person name="Baldrich P."/>
            <person name="Meyers B.C."/>
            <person name="Huo N."/>
            <person name="Gu Y.Q."/>
            <person name="Zhou H."/>
            <person name="Devos K.M."/>
            <person name="Bennetzen J.L."/>
            <person name="Unver T."/>
            <person name="Budak H."/>
            <person name="Gulick P.J."/>
            <person name="Galiba G."/>
            <person name="Kalapos B."/>
            <person name="Nelson D.R."/>
            <person name="Li P."/>
            <person name="You F.M."/>
            <person name="Luo M.C."/>
            <person name="Dvorak J."/>
        </authorList>
    </citation>
    <scope>NUCLEOTIDE SEQUENCE [LARGE SCALE GENOMIC DNA]</scope>
    <source>
        <strain evidence="3">cv. AL8/78</strain>
    </source>
</reference>
<feature type="region of interest" description="Disordered" evidence="1">
    <location>
        <begin position="1"/>
        <end position="58"/>
    </location>
</feature>
<sequence>NRSPRLLSSPRAGGGSRSRLEEALRDGDGAPHPFQKARRPRALRPSLAAAAATQHQPATARLLHSTTKMQKGLISSHAEPKRENPVWRFYRRAKWYHLLMMYGPAFVFGYASMWDRPDGKKEPAPDQYTFSCT</sequence>
<reference evidence="3" key="3">
    <citation type="journal article" date="2017" name="Nature">
        <title>Genome sequence of the progenitor of the wheat D genome Aegilops tauschii.</title>
        <authorList>
            <person name="Luo M.C."/>
            <person name="Gu Y.Q."/>
            <person name="Puiu D."/>
            <person name="Wang H."/>
            <person name="Twardziok S.O."/>
            <person name="Deal K.R."/>
            <person name="Huo N."/>
            <person name="Zhu T."/>
            <person name="Wang L."/>
            <person name="Wang Y."/>
            <person name="McGuire P.E."/>
            <person name="Liu S."/>
            <person name="Long H."/>
            <person name="Ramasamy R.K."/>
            <person name="Rodriguez J.C."/>
            <person name="Van S.L."/>
            <person name="Yuan L."/>
            <person name="Wang Z."/>
            <person name="Xia Z."/>
            <person name="Xiao L."/>
            <person name="Anderson O.D."/>
            <person name="Ouyang S."/>
            <person name="Liang Y."/>
            <person name="Zimin A.V."/>
            <person name="Pertea G."/>
            <person name="Qi P."/>
            <person name="Bennetzen J.L."/>
            <person name="Dai X."/>
            <person name="Dawson M.W."/>
            <person name="Muller H.G."/>
            <person name="Kugler K."/>
            <person name="Rivarola-Duarte L."/>
            <person name="Spannagl M."/>
            <person name="Mayer K.F.X."/>
            <person name="Lu F.H."/>
            <person name="Bevan M.W."/>
            <person name="Leroy P."/>
            <person name="Li P."/>
            <person name="You F.M."/>
            <person name="Sun Q."/>
            <person name="Liu Z."/>
            <person name="Lyons E."/>
            <person name="Wicker T."/>
            <person name="Salzberg S.L."/>
            <person name="Devos K.M."/>
            <person name="Dvorak J."/>
        </authorList>
    </citation>
    <scope>NUCLEOTIDE SEQUENCE [LARGE SCALE GENOMIC DNA]</scope>
    <source>
        <strain evidence="3">cv. AL8/78</strain>
    </source>
</reference>